<dbReference type="GO" id="GO:0005634">
    <property type="term" value="C:nucleus"/>
    <property type="evidence" value="ECO:0007669"/>
    <property type="project" value="UniProtKB-ARBA"/>
</dbReference>
<evidence type="ECO:0000256" key="4">
    <source>
        <dbReference type="ARBA" id="ARBA00022927"/>
    </source>
</evidence>
<protein>
    <recommendedName>
        <fullName evidence="5">Importin subunit alpha</fullName>
    </recommendedName>
</protein>
<feature type="region of interest" description="Disordered" evidence="7">
    <location>
        <begin position="1"/>
        <end position="25"/>
    </location>
</feature>
<keyword evidence="2 5" id="KW-0813">Transport</keyword>
<dbReference type="PANTHER" id="PTHR23316">
    <property type="entry name" value="IMPORTIN ALPHA"/>
    <property type="match status" value="1"/>
</dbReference>
<gene>
    <name evidence="9" type="ORF">UPYG_G00067370</name>
</gene>
<dbReference type="InterPro" id="IPR000225">
    <property type="entry name" value="Armadillo"/>
</dbReference>
<feature type="compositionally biased region" description="Basic and acidic residues" evidence="7">
    <location>
        <begin position="7"/>
        <end position="25"/>
    </location>
</feature>
<keyword evidence="10" id="KW-1185">Reference proteome</keyword>
<comment type="similarity">
    <text evidence="1 5">Belongs to the importin alpha family.</text>
</comment>
<feature type="repeat" description="ARM" evidence="6">
    <location>
        <begin position="249"/>
        <end position="291"/>
    </location>
</feature>
<keyword evidence="4 5" id="KW-0653">Protein transport</keyword>
<dbReference type="InterPro" id="IPR016024">
    <property type="entry name" value="ARM-type_fold"/>
</dbReference>
<evidence type="ECO:0000256" key="7">
    <source>
        <dbReference type="SAM" id="MobiDB-lite"/>
    </source>
</evidence>
<dbReference type="Pfam" id="PF01749">
    <property type="entry name" value="IBB"/>
    <property type="match status" value="1"/>
</dbReference>
<dbReference type="InterPro" id="IPR032413">
    <property type="entry name" value="Arm_3"/>
</dbReference>
<dbReference type="SMART" id="SM00185">
    <property type="entry name" value="ARM"/>
    <property type="match status" value="8"/>
</dbReference>
<dbReference type="InterPro" id="IPR011989">
    <property type="entry name" value="ARM-like"/>
</dbReference>
<keyword evidence="3" id="KW-0677">Repeat</keyword>
<comment type="caution">
    <text evidence="9">The sequence shown here is derived from an EMBL/GenBank/DDBJ whole genome shotgun (WGS) entry which is preliminary data.</text>
</comment>
<organism evidence="9 10">
    <name type="scientific">Umbra pygmaea</name>
    <name type="common">Eastern mudminnow</name>
    <dbReference type="NCBI Taxonomy" id="75934"/>
    <lineage>
        <taxon>Eukaryota</taxon>
        <taxon>Metazoa</taxon>
        <taxon>Chordata</taxon>
        <taxon>Craniata</taxon>
        <taxon>Vertebrata</taxon>
        <taxon>Euteleostomi</taxon>
        <taxon>Actinopterygii</taxon>
        <taxon>Neopterygii</taxon>
        <taxon>Teleostei</taxon>
        <taxon>Protacanthopterygii</taxon>
        <taxon>Esociformes</taxon>
        <taxon>Umbridae</taxon>
        <taxon>Umbra</taxon>
    </lineage>
</organism>
<dbReference type="PIRSF" id="PIRSF005673">
    <property type="entry name" value="Importin_alpha"/>
    <property type="match status" value="1"/>
</dbReference>
<feature type="domain" description="IBB" evidence="8">
    <location>
        <begin position="1"/>
        <end position="57"/>
    </location>
</feature>
<name>A0ABD0XDR1_UMBPY</name>
<dbReference type="SUPFAM" id="SSF48371">
    <property type="entry name" value="ARM repeat"/>
    <property type="match status" value="1"/>
</dbReference>
<evidence type="ECO:0000313" key="9">
    <source>
        <dbReference type="EMBL" id="KAL1006064.1"/>
    </source>
</evidence>
<feature type="repeat" description="ARM" evidence="6">
    <location>
        <begin position="291"/>
        <end position="333"/>
    </location>
</feature>
<evidence type="ECO:0000256" key="6">
    <source>
        <dbReference type="PROSITE-ProRule" id="PRU00259"/>
    </source>
</evidence>
<evidence type="ECO:0000256" key="2">
    <source>
        <dbReference type="ARBA" id="ARBA00022448"/>
    </source>
</evidence>
<accession>A0ABD0XDR1</accession>
<dbReference type="Pfam" id="PF16186">
    <property type="entry name" value="Arm_3"/>
    <property type="match status" value="1"/>
</dbReference>
<dbReference type="InterPro" id="IPR002652">
    <property type="entry name" value="Importin-a_IBB"/>
</dbReference>
<feature type="repeat" description="ARM" evidence="6">
    <location>
        <begin position="117"/>
        <end position="160"/>
    </location>
</feature>
<proteinExistence type="inferred from homology"/>
<dbReference type="PROSITE" id="PS51214">
    <property type="entry name" value="IBB"/>
    <property type="match status" value="1"/>
</dbReference>
<evidence type="ECO:0000259" key="8">
    <source>
        <dbReference type="PROSITE" id="PS51214"/>
    </source>
</evidence>
<dbReference type="FunFam" id="1.25.10.10:FF:000009">
    <property type="entry name" value="Importin subunit alpha"/>
    <property type="match status" value="1"/>
</dbReference>
<dbReference type="Pfam" id="PF00514">
    <property type="entry name" value="Arm"/>
    <property type="match status" value="7"/>
</dbReference>
<dbReference type="AlphaFoldDB" id="A0ABD0XDR1"/>
<reference evidence="9 10" key="1">
    <citation type="submission" date="2024-06" db="EMBL/GenBank/DDBJ databases">
        <authorList>
            <person name="Pan Q."/>
            <person name="Wen M."/>
            <person name="Jouanno E."/>
            <person name="Zahm M."/>
            <person name="Klopp C."/>
            <person name="Cabau C."/>
            <person name="Louis A."/>
            <person name="Berthelot C."/>
            <person name="Parey E."/>
            <person name="Roest Crollius H."/>
            <person name="Montfort J."/>
            <person name="Robinson-Rechavi M."/>
            <person name="Bouchez O."/>
            <person name="Lampietro C."/>
            <person name="Lopez Roques C."/>
            <person name="Donnadieu C."/>
            <person name="Postlethwait J."/>
            <person name="Bobe J."/>
            <person name="Verreycken H."/>
            <person name="Guiguen Y."/>
        </authorList>
    </citation>
    <scope>NUCLEOTIDE SEQUENCE [LARGE SCALE GENOMIC DNA]</scope>
    <source>
        <strain evidence="9">Up_M1</strain>
        <tissue evidence="9">Testis</tissue>
    </source>
</reference>
<dbReference type="GO" id="GO:0015031">
    <property type="term" value="P:protein transport"/>
    <property type="evidence" value="ECO:0007669"/>
    <property type="project" value="UniProtKB-KW"/>
</dbReference>
<evidence type="ECO:0000256" key="5">
    <source>
        <dbReference type="PIRNR" id="PIRNR005673"/>
    </source>
</evidence>
<dbReference type="PROSITE" id="PS50176">
    <property type="entry name" value="ARM_REPEAT"/>
    <property type="match status" value="4"/>
</dbReference>
<sequence>MSATANDGDRISQFKNKGKDTNELRRRRVEVNVELRKAKKDDQLLKRRNVNICPDEPTSPLQEKNQNAQPVQHWTVEEIVAGVTSPILDHQVQATQAARKLLSRERHPPIDRIIDAGIISNFVRFLSMAECPPIQFEAAWALTNISSGTSEQTTAVVEAGAIPAFVSLVTSPHPHISEQAVWALGNIAGDGSNYRDKVIKHGAIQPLLTLLAVPDLSQFTTGYLRNVTWTLSNLCRNKNPAPPLAAVEQLLPTLVRLLHHNDKEVLADTCWAVSYLTDGPNERIEVVVQAGLVPRLVQLLGSGELTIVTPSLRSLGNIVTGTDEQTQCVLNAGALTMFPALLRHHKSNIQKEAAWTLSNITAGKDCQIQEVINAGLVPLLVDVLKKGDYKTQKEAVWAITNYTSGGTVEQVIHLVQANVLEPLLNLLSVKDSKTILVILDAITNIFLAGEKIGEAEKLCLMLEECGGLDKIEALQSHENEMVYRASLNLIDKYFSGEEEDESVAPDSTTDGFAFQIPENQSTFNF</sequence>
<evidence type="ECO:0000313" key="10">
    <source>
        <dbReference type="Proteomes" id="UP001557470"/>
    </source>
</evidence>
<feature type="repeat" description="ARM" evidence="6">
    <location>
        <begin position="160"/>
        <end position="202"/>
    </location>
</feature>
<dbReference type="InterPro" id="IPR036975">
    <property type="entry name" value="Importin-a_IBB_sf"/>
</dbReference>
<dbReference type="EMBL" id="JAGEUA010000002">
    <property type="protein sequence ID" value="KAL1006064.1"/>
    <property type="molecule type" value="Genomic_DNA"/>
</dbReference>
<dbReference type="Proteomes" id="UP001557470">
    <property type="component" value="Unassembled WGS sequence"/>
</dbReference>
<evidence type="ECO:0000256" key="1">
    <source>
        <dbReference type="ARBA" id="ARBA00010394"/>
    </source>
</evidence>
<dbReference type="Gene3D" id="1.20.5.690">
    <property type="entry name" value="Importin-alpha, importin-beta-binding domain"/>
    <property type="match status" value="1"/>
</dbReference>
<dbReference type="Gene3D" id="1.25.10.10">
    <property type="entry name" value="Leucine-rich Repeat Variant"/>
    <property type="match status" value="1"/>
</dbReference>
<evidence type="ECO:0000256" key="3">
    <source>
        <dbReference type="ARBA" id="ARBA00022737"/>
    </source>
</evidence>
<dbReference type="InterPro" id="IPR024931">
    <property type="entry name" value="Importin_alpha"/>
</dbReference>